<evidence type="ECO:0000256" key="5">
    <source>
        <dbReference type="ARBA" id="ARBA00022741"/>
    </source>
</evidence>
<dbReference type="InterPro" id="IPR001757">
    <property type="entry name" value="P_typ_ATPase"/>
</dbReference>
<dbReference type="AlphaFoldDB" id="H2C257"/>
<evidence type="ECO:0000256" key="10">
    <source>
        <dbReference type="SAM" id="Phobius"/>
    </source>
</evidence>
<dbReference type="Pfam" id="PF00122">
    <property type="entry name" value="E1-E2_ATPase"/>
    <property type="match status" value="1"/>
</dbReference>
<dbReference type="GO" id="GO:0012505">
    <property type="term" value="C:endomembrane system"/>
    <property type="evidence" value="ECO:0007669"/>
    <property type="project" value="UniProtKB-SubCell"/>
</dbReference>
<dbReference type="SUPFAM" id="SSF56784">
    <property type="entry name" value="HAD-like"/>
    <property type="match status" value="1"/>
</dbReference>
<dbReference type="Proteomes" id="UP000003980">
    <property type="component" value="Unassembled WGS sequence"/>
</dbReference>
<dbReference type="GO" id="GO:0005524">
    <property type="term" value="F:ATP binding"/>
    <property type="evidence" value="ECO:0007669"/>
    <property type="project" value="UniProtKB-KW"/>
</dbReference>
<dbReference type="InterPro" id="IPR018303">
    <property type="entry name" value="ATPase_P-typ_P_site"/>
</dbReference>
<dbReference type="PRINTS" id="PR00119">
    <property type="entry name" value="CATATPASE"/>
</dbReference>
<dbReference type="GO" id="GO:0043682">
    <property type="term" value="F:P-type divalent copper transporter activity"/>
    <property type="evidence" value="ECO:0007669"/>
    <property type="project" value="TreeGrafter"/>
</dbReference>
<keyword evidence="4" id="KW-0479">Metal-binding</keyword>
<dbReference type="InterPro" id="IPR059000">
    <property type="entry name" value="ATPase_P-type_domA"/>
</dbReference>
<feature type="transmembrane region" description="Helical" evidence="10">
    <location>
        <begin position="180"/>
        <end position="210"/>
    </location>
</feature>
<name>H2C257_9CREN</name>
<dbReference type="Gene3D" id="3.40.50.1000">
    <property type="entry name" value="HAD superfamily/HAD-like"/>
    <property type="match status" value="1"/>
</dbReference>
<dbReference type="GO" id="GO:0055070">
    <property type="term" value="P:copper ion homeostasis"/>
    <property type="evidence" value="ECO:0007669"/>
    <property type="project" value="TreeGrafter"/>
</dbReference>
<keyword evidence="7" id="KW-1278">Translocase</keyword>
<dbReference type="PANTHER" id="PTHR43520:SF8">
    <property type="entry name" value="P-TYPE CU(+) TRANSPORTER"/>
    <property type="match status" value="1"/>
</dbReference>
<protein>
    <submittedName>
        <fullName evidence="12">Copper/silver-translocating P-type ATPase</fullName>
    </submittedName>
</protein>
<keyword evidence="9 10" id="KW-0472">Membrane</keyword>
<evidence type="ECO:0000256" key="2">
    <source>
        <dbReference type="ARBA" id="ARBA00006024"/>
    </source>
</evidence>
<evidence type="ECO:0000313" key="12">
    <source>
        <dbReference type="EMBL" id="EHP70328.1"/>
    </source>
</evidence>
<evidence type="ECO:0000313" key="13">
    <source>
        <dbReference type="Proteomes" id="UP000003980"/>
    </source>
</evidence>
<feature type="domain" description="HMA" evidence="11">
    <location>
        <begin position="31"/>
        <end position="95"/>
    </location>
</feature>
<keyword evidence="3 10" id="KW-0812">Transmembrane</keyword>
<dbReference type="InterPro" id="IPR023298">
    <property type="entry name" value="ATPase_P-typ_TM_dom_sf"/>
</dbReference>
<evidence type="ECO:0000259" key="11">
    <source>
        <dbReference type="PROSITE" id="PS50846"/>
    </source>
</evidence>
<dbReference type="Pfam" id="PF00403">
    <property type="entry name" value="HMA"/>
    <property type="match status" value="1"/>
</dbReference>
<gene>
    <name evidence="12" type="ORF">MetMK1DRAFT_00008300</name>
</gene>
<evidence type="ECO:0000256" key="6">
    <source>
        <dbReference type="ARBA" id="ARBA00022840"/>
    </source>
</evidence>
<dbReference type="PANTHER" id="PTHR43520">
    <property type="entry name" value="ATP7, ISOFORM B"/>
    <property type="match status" value="1"/>
</dbReference>
<dbReference type="Gene3D" id="3.40.1110.10">
    <property type="entry name" value="Calcium-transporting ATPase, cytoplasmic domain N"/>
    <property type="match status" value="1"/>
</dbReference>
<proteinExistence type="inferred from homology"/>
<dbReference type="PROSITE" id="PS01047">
    <property type="entry name" value="HMA_1"/>
    <property type="match status" value="1"/>
</dbReference>
<comment type="similarity">
    <text evidence="2">Belongs to the cation transport ATPase (P-type) (TC 3.A.3) family. Type IB subfamily.</text>
</comment>
<dbReference type="NCBIfam" id="TIGR01525">
    <property type="entry name" value="ATPase-IB_hvy"/>
    <property type="match status" value="1"/>
</dbReference>
<evidence type="ECO:0000256" key="9">
    <source>
        <dbReference type="ARBA" id="ARBA00023136"/>
    </source>
</evidence>
<dbReference type="PROSITE" id="PS00154">
    <property type="entry name" value="ATPASE_E1_E2"/>
    <property type="match status" value="1"/>
</dbReference>
<dbReference type="InterPro" id="IPR027256">
    <property type="entry name" value="P-typ_ATPase_IB"/>
</dbReference>
<reference evidence="12 13" key="1">
    <citation type="submission" date="2012-01" db="EMBL/GenBank/DDBJ databases">
        <title>Improved High-Quality Draft sequence of Metallosphaera yellowstonensis MK1.</title>
        <authorList>
            <consortium name="US DOE Joint Genome Institute"/>
            <person name="Lucas S."/>
            <person name="Han J."/>
            <person name="Cheng J.-F."/>
            <person name="Goodwin L."/>
            <person name="Pitluck S."/>
            <person name="Peters L."/>
            <person name="Teshima H."/>
            <person name="Detter J.C."/>
            <person name="Han C."/>
            <person name="Tapia R."/>
            <person name="Land M."/>
            <person name="Hauser L."/>
            <person name="Kyrpides N."/>
            <person name="Kozubal M."/>
            <person name="Macur R.E."/>
            <person name="Jay Z."/>
            <person name="Inskeep W."/>
            <person name="Woyke T."/>
        </authorList>
    </citation>
    <scope>NUCLEOTIDE SEQUENCE [LARGE SCALE GENOMIC DNA]</scope>
    <source>
        <strain evidence="12 13">MK1</strain>
    </source>
</reference>
<evidence type="ECO:0000256" key="7">
    <source>
        <dbReference type="ARBA" id="ARBA00022967"/>
    </source>
</evidence>
<dbReference type="GO" id="GO:0016887">
    <property type="term" value="F:ATP hydrolysis activity"/>
    <property type="evidence" value="ECO:0007669"/>
    <property type="project" value="InterPro"/>
</dbReference>
<dbReference type="GO" id="GO:0005507">
    <property type="term" value="F:copper ion binding"/>
    <property type="evidence" value="ECO:0007669"/>
    <property type="project" value="TreeGrafter"/>
</dbReference>
<dbReference type="GO" id="GO:0016020">
    <property type="term" value="C:membrane"/>
    <property type="evidence" value="ECO:0007669"/>
    <property type="project" value="InterPro"/>
</dbReference>
<feature type="transmembrane region" description="Helical" evidence="10">
    <location>
        <begin position="746"/>
        <end position="764"/>
    </location>
</feature>
<dbReference type="eggNOG" id="arCOG01576">
    <property type="taxonomic scope" value="Archaea"/>
</dbReference>
<feature type="transmembrane region" description="Helical" evidence="10">
    <location>
        <begin position="230"/>
        <end position="250"/>
    </location>
</feature>
<dbReference type="SUPFAM" id="SSF55008">
    <property type="entry name" value="HMA, heavy metal-associated domain"/>
    <property type="match status" value="2"/>
</dbReference>
<dbReference type="NCBIfam" id="TIGR01494">
    <property type="entry name" value="ATPase_P-type"/>
    <property type="match status" value="1"/>
</dbReference>
<dbReference type="NCBIfam" id="TIGR01511">
    <property type="entry name" value="ATPase-IB1_Cu"/>
    <property type="match status" value="1"/>
</dbReference>
<sequence length="765" mass="84007">MFYFVNNGYLMQFPQKILMDRERNVAQKLRMDQELKVVGMHCATCEVTVTKAISSVSGVKDAKVNLASGSARVTLEGGRLKDVVQAVRRAGYDVVTQKFTAKVHLSEEEAGALTEFLEGLEGVIYAKVNPSSGTLLVEINPLSTSPQTVLERLRERGYRVELSKQEVRGRRDFHDLLVKLLVGSVLTPFTLLPVPFLQAVVSAPVIFYSGLRFHLGTVRALRNHTTNMDVLVSLSSLVGWFYSLLSLLYLHEGYFFDASSALVTFILAGKTMEAYIKERTSNDVVRLQSVMAQTEDGRTVDSRELKPGDVAVVRSGEVIPADGVVKEGEGYVEESIYTGEVMPVRKSVGEPVIGGSTLVSGFLKVHVTRSGERTYLSQVVEAVKEAETVRLPIQSLVDRISSLFVPSIVVISLFTFLVWYGILHYSLAFSLAISIAVLASACPCGFGLATPMAIMVGIRRLVRRGIVVRNGESLERLKLVKTVIFDKTGTITKGEMRVLKVEEREPGAMRMALALERFSNHPVAKALLRFGNSDLQVKHFTELEGGVYGKVDGREVLVGNRELVKKNCEGDFKGDLAICVDWKVVGEVWLEDEIKDEARELVERLKEMGYKVVIATGDSSSLADRVGEELGVKVYKGLSPDQKVELVRELKGEGVMFVGDGVNDAQAMREADVGVAVSTGTDIAKYAGDVIVPNLQSLLVLIKQSRRTLRKVKENVAWALTYNAILVPIAAGVLYPFTGIYLPPEFAALGMAMNSVSVVLWSLVQ</sequence>
<evidence type="ECO:0000256" key="3">
    <source>
        <dbReference type="ARBA" id="ARBA00022692"/>
    </source>
</evidence>
<dbReference type="CDD" id="cd00371">
    <property type="entry name" value="HMA"/>
    <property type="match status" value="2"/>
</dbReference>
<dbReference type="InterPro" id="IPR036412">
    <property type="entry name" value="HAD-like_sf"/>
</dbReference>
<accession>H2C257</accession>
<dbReference type="EMBL" id="JH597761">
    <property type="protein sequence ID" value="EHP70328.1"/>
    <property type="molecule type" value="Genomic_DNA"/>
</dbReference>
<evidence type="ECO:0000256" key="4">
    <source>
        <dbReference type="ARBA" id="ARBA00022723"/>
    </source>
</evidence>
<dbReference type="Pfam" id="PF00702">
    <property type="entry name" value="Hydrolase"/>
    <property type="match status" value="1"/>
</dbReference>
<comment type="subcellular location">
    <subcellularLocation>
        <location evidence="1">Endomembrane system</location>
        <topology evidence="1">Multi-pass membrane protein</topology>
    </subcellularLocation>
</comment>
<feature type="transmembrane region" description="Helical" evidence="10">
    <location>
        <begin position="428"/>
        <end position="454"/>
    </location>
</feature>
<keyword evidence="13" id="KW-1185">Reference proteome</keyword>
<dbReference type="SUPFAM" id="SSF81665">
    <property type="entry name" value="Calcium ATPase, transmembrane domain M"/>
    <property type="match status" value="1"/>
</dbReference>
<dbReference type="NCBIfam" id="TIGR01512">
    <property type="entry name" value="ATPase-IB2_Cd"/>
    <property type="match status" value="1"/>
</dbReference>
<dbReference type="InterPro" id="IPR023214">
    <property type="entry name" value="HAD_sf"/>
</dbReference>
<evidence type="ECO:0000256" key="1">
    <source>
        <dbReference type="ARBA" id="ARBA00004127"/>
    </source>
</evidence>
<dbReference type="HOGENOM" id="CLU_001771_0_2_2"/>
<dbReference type="Gene3D" id="1.20.1110.10">
    <property type="entry name" value="Calcium-transporting ATPase, transmembrane domain"/>
    <property type="match status" value="1"/>
</dbReference>
<keyword evidence="5" id="KW-0547">Nucleotide-binding</keyword>
<dbReference type="PROSITE" id="PS50846">
    <property type="entry name" value="HMA_2"/>
    <property type="match status" value="1"/>
</dbReference>
<dbReference type="STRING" id="671065.MetMK1DRAFT_00008300"/>
<feature type="transmembrane region" description="Helical" evidence="10">
    <location>
        <begin position="716"/>
        <end position="734"/>
    </location>
</feature>
<keyword evidence="6" id="KW-0067">ATP-binding</keyword>
<dbReference type="PRINTS" id="PR00943">
    <property type="entry name" value="CUATPASE"/>
</dbReference>
<dbReference type="SUPFAM" id="SSF81653">
    <property type="entry name" value="Calcium ATPase, transduction domain A"/>
    <property type="match status" value="1"/>
</dbReference>
<feature type="transmembrane region" description="Helical" evidence="10">
    <location>
        <begin position="400"/>
        <end position="422"/>
    </location>
</feature>
<organism evidence="12 13">
    <name type="scientific">Metallosphaera yellowstonensis MK1</name>
    <dbReference type="NCBI Taxonomy" id="671065"/>
    <lineage>
        <taxon>Archaea</taxon>
        <taxon>Thermoproteota</taxon>
        <taxon>Thermoprotei</taxon>
        <taxon>Sulfolobales</taxon>
        <taxon>Sulfolobaceae</taxon>
        <taxon>Metallosphaera</taxon>
    </lineage>
</organism>
<evidence type="ECO:0000256" key="8">
    <source>
        <dbReference type="ARBA" id="ARBA00022989"/>
    </source>
</evidence>
<dbReference type="Gene3D" id="3.30.70.100">
    <property type="match status" value="1"/>
</dbReference>
<dbReference type="InterPro" id="IPR006121">
    <property type="entry name" value="HMA_dom"/>
</dbReference>
<dbReference type="InterPro" id="IPR008250">
    <property type="entry name" value="ATPase_P-typ_transduc_dom_A_sf"/>
</dbReference>
<dbReference type="Gene3D" id="2.70.150.10">
    <property type="entry name" value="Calcium-transporting ATPase, cytoplasmic transduction domain A"/>
    <property type="match status" value="1"/>
</dbReference>
<dbReference type="InterPro" id="IPR036163">
    <property type="entry name" value="HMA_dom_sf"/>
</dbReference>
<keyword evidence="8 10" id="KW-1133">Transmembrane helix</keyword>
<dbReference type="InterPro" id="IPR023299">
    <property type="entry name" value="ATPase_P-typ_cyto_dom_N"/>
</dbReference>
<dbReference type="InterPro" id="IPR017969">
    <property type="entry name" value="Heavy-metal-associated_CS"/>
</dbReference>